<sequence>MIHDEQCGPTREQRAPSPLPTGPASLPVTPHRTPVPLPAHPSHRAIRVLRSPR</sequence>
<proteinExistence type="predicted"/>
<evidence type="ECO:0000313" key="3">
    <source>
        <dbReference type="Proteomes" id="UP000565089"/>
    </source>
</evidence>
<organism evidence="2 3">
    <name type="scientific">Streptomyces luteogriseus</name>
    <dbReference type="NCBI Taxonomy" id="68233"/>
    <lineage>
        <taxon>Bacteria</taxon>
        <taxon>Bacillati</taxon>
        <taxon>Actinomycetota</taxon>
        <taxon>Actinomycetes</taxon>
        <taxon>Kitasatosporales</taxon>
        <taxon>Streptomycetaceae</taxon>
        <taxon>Streptomyces</taxon>
    </lineage>
</organism>
<protein>
    <submittedName>
        <fullName evidence="2">Uncharacterized protein</fullName>
    </submittedName>
</protein>
<evidence type="ECO:0000256" key="1">
    <source>
        <dbReference type="SAM" id="MobiDB-lite"/>
    </source>
</evidence>
<dbReference type="AlphaFoldDB" id="A0A7W7GIS4"/>
<keyword evidence="3" id="KW-1185">Reference proteome</keyword>
<reference evidence="2 3" key="1">
    <citation type="submission" date="2020-08" db="EMBL/GenBank/DDBJ databases">
        <title>Sequencing the genomes of 1000 actinobacteria strains.</title>
        <authorList>
            <person name="Klenk H.-P."/>
        </authorList>
    </citation>
    <scope>NUCLEOTIDE SEQUENCE [LARGE SCALE GENOMIC DNA]</scope>
    <source>
        <strain evidence="2 3">DSM 40483</strain>
    </source>
</reference>
<dbReference type="Proteomes" id="UP000565089">
    <property type="component" value="Unassembled WGS sequence"/>
</dbReference>
<comment type="caution">
    <text evidence="2">The sequence shown here is derived from an EMBL/GenBank/DDBJ whole genome shotgun (WGS) entry which is preliminary data.</text>
</comment>
<accession>A0A7W7GIS4</accession>
<evidence type="ECO:0000313" key="2">
    <source>
        <dbReference type="EMBL" id="MBB4714604.1"/>
    </source>
</evidence>
<feature type="region of interest" description="Disordered" evidence="1">
    <location>
        <begin position="1"/>
        <end position="53"/>
    </location>
</feature>
<feature type="compositionally biased region" description="Basic residues" evidence="1">
    <location>
        <begin position="41"/>
        <end position="53"/>
    </location>
</feature>
<feature type="compositionally biased region" description="Basic and acidic residues" evidence="1">
    <location>
        <begin position="1"/>
        <end position="14"/>
    </location>
</feature>
<dbReference type="EMBL" id="JACHMS010000001">
    <property type="protein sequence ID" value="MBB4714604.1"/>
    <property type="molecule type" value="Genomic_DNA"/>
</dbReference>
<gene>
    <name evidence="2" type="ORF">BJ965_004486</name>
</gene>
<name>A0A7W7GIS4_9ACTN</name>